<name>D0NIS9_PHYIT</name>
<feature type="compositionally biased region" description="Polar residues" evidence="1">
    <location>
        <begin position="73"/>
        <end position="91"/>
    </location>
</feature>
<gene>
    <name evidence="2" type="ORF">PITG_11446</name>
</gene>
<dbReference type="EMBL" id="DS028140">
    <property type="protein sequence ID" value="EEY59413.1"/>
    <property type="molecule type" value="Genomic_DNA"/>
</dbReference>
<organism evidence="2 3">
    <name type="scientific">Phytophthora infestans (strain T30-4)</name>
    <name type="common">Potato late blight agent</name>
    <dbReference type="NCBI Taxonomy" id="403677"/>
    <lineage>
        <taxon>Eukaryota</taxon>
        <taxon>Sar</taxon>
        <taxon>Stramenopiles</taxon>
        <taxon>Oomycota</taxon>
        <taxon>Peronosporomycetes</taxon>
        <taxon>Peronosporales</taxon>
        <taxon>Peronosporaceae</taxon>
        <taxon>Phytophthora</taxon>
    </lineage>
</organism>
<dbReference type="RefSeq" id="XP_002901023.1">
    <property type="nucleotide sequence ID" value="XM_002900977.1"/>
</dbReference>
<dbReference type="Proteomes" id="UP000006643">
    <property type="component" value="Unassembled WGS sequence"/>
</dbReference>
<feature type="region of interest" description="Disordered" evidence="1">
    <location>
        <begin position="73"/>
        <end position="104"/>
    </location>
</feature>
<protein>
    <submittedName>
        <fullName evidence="2">Uncharacterized protein</fullName>
    </submittedName>
</protein>
<dbReference type="AlphaFoldDB" id="D0NIS9"/>
<evidence type="ECO:0000313" key="2">
    <source>
        <dbReference type="EMBL" id="EEY59413.1"/>
    </source>
</evidence>
<reference evidence="3" key="1">
    <citation type="journal article" date="2009" name="Nature">
        <title>Genome sequence and analysis of the Irish potato famine pathogen Phytophthora infestans.</title>
        <authorList>
            <consortium name="The Broad Institute Genome Sequencing Platform"/>
            <person name="Haas B.J."/>
            <person name="Kamoun S."/>
            <person name="Zody M.C."/>
            <person name="Jiang R.H."/>
            <person name="Handsaker R.E."/>
            <person name="Cano L.M."/>
            <person name="Grabherr M."/>
            <person name="Kodira C.D."/>
            <person name="Raffaele S."/>
            <person name="Torto-Alalibo T."/>
            <person name="Bozkurt T.O."/>
            <person name="Ah-Fong A.M."/>
            <person name="Alvarado L."/>
            <person name="Anderson V.L."/>
            <person name="Armstrong M.R."/>
            <person name="Avrova A."/>
            <person name="Baxter L."/>
            <person name="Beynon J."/>
            <person name="Boevink P.C."/>
            <person name="Bollmann S.R."/>
            <person name="Bos J.I."/>
            <person name="Bulone V."/>
            <person name="Cai G."/>
            <person name="Cakir C."/>
            <person name="Carrington J.C."/>
            <person name="Chawner M."/>
            <person name="Conti L."/>
            <person name="Costanzo S."/>
            <person name="Ewan R."/>
            <person name="Fahlgren N."/>
            <person name="Fischbach M.A."/>
            <person name="Fugelstad J."/>
            <person name="Gilroy E.M."/>
            <person name="Gnerre S."/>
            <person name="Green P.J."/>
            <person name="Grenville-Briggs L.J."/>
            <person name="Griffith J."/>
            <person name="Grunwald N.J."/>
            <person name="Horn K."/>
            <person name="Horner N.R."/>
            <person name="Hu C.H."/>
            <person name="Huitema E."/>
            <person name="Jeong D.H."/>
            <person name="Jones A.M."/>
            <person name="Jones J.D."/>
            <person name="Jones R.W."/>
            <person name="Karlsson E.K."/>
            <person name="Kunjeti S.G."/>
            <person name="Lamour K."/>
            <person name="Liu Z."/>
            <person name="Ma L."/>
            <person name="Maclean D."/>
            <person name="Chibucos M.C."/>
            <person name="McDonald H."/>
            <person name="McWalters J."/>
            <person name="Meijer H.J."/>
            <person name="Morgan W."/>
            <person name="Morris P.F."/>
            <person name="Munro C.A."/>
            <person name="O'Neill K."/>
            <person name="Ospina-Giraldo M."/>
            <person name="Pinzon A."/>
            <person name="Pritchard L."/>
            <person name="Ramsahoye B."/>
            <person name="Ren Q."/>
            <person name="Restrepo S."/>
            <person name="Roy S."/>
            <person name="Sadanandom A."/>
            <person name="Savidor A."/>
            <person name="Schornack S."/>
            <person name="Schwartz D.C."/>
            <person name="Schumann U.D."/>
            <person name="Schwessinger B."/>
            <person name="Seyer L."/>
            <person name="Sharpe T."/>
            <person name="Silvar C."/>
            <person name="Song J."/>
            <person name="Studholme D.J."/>
            <person name="Sykes S."/>
            <person name="Thines M."/>
            <person name="van de Vondervoort P.J."/>
            <person name="Phuntumart V."/>
            <person name="Wawra S."/>
            <person name="Weide R."/>
            <person name="Win J."/>
            <person name="Young C."/>
            <person name="Zhou S."/>
            <person name="Fry W."/>
            <person name="Meyers B.C."/>
            <person name="van West P."/>
            <person name="Ristaino J."/>
            <person name="Govers F."/>
            <person name="Birch P.R."/>
            <person name="Whisson S.C."/>
            <person name="Judelson H.S."/>
            <person name="Nusbaum C."/>
        </authorList>
    </citation>
    <scope>NUCLEOTIDE SEQUENCE [LARGE SCALE GENOMIC DNA]</scope>
    <source>
        <strain evidence="3">T30-4</strain>
    </source>
</reference>
<keyword evidence="3" id="KW-1185">Reference proteome</keyword>
<dbReference type="InParanoid" id="D0NIS9"/>
<dbReference type="HOGENOM" id="CLU_1558267_0_0_1"/>
<dbReference type="VEuPathDB" id="FungiDB:PITG_11446"/>
<sequence length="172" mass="18943">MSGKSDISFLLNPQPTVEEWSMHLTPPMSPSPSATVARLTAMAQSPAASAMSSSLLLLGSCIAPREKMSSSYHCVNTTTQEDSDSTHSSPQEPHATLPGRGVHEHCRVSRLLRPSWRRLSVPSDGMPQPRQAVQEVFPARWLQDVRDRGMYAQSEAVRPLLVARRRSNLRGS</sequence>
<dbReference type="GeneID" id="9474794"/>
<evidence type="ECO:0000256" key="1">
    <source>
        <dbReference type="SAM" id="MobiDB-lite"/>
    </source>
</evidence>
<proteinExistence type="predicted"/>
<evidence type="ECO:0000313" key="3">
    <source>
        <dbReference type="Proteomes" id="UP000006643"/>
    </source>
</evidence>
<dbReference type="KEGG" id="pif:PITG_11446"/>
<accession>D0NIS9</accession>